<sequence length="191" mass="21061">MARTVVQLLGFLLGLVGMIGTLIATVLPHWRRTAYIGSNIITVTGYMTGLWMECVWRSTGIYQCQVHRSLLALPSDLQAARALMVLACFASAFATAASATGMKCTRCFHRSSFKSTLVVGRPPLRGERAALPGDRVLDHQRRGARLPQPPAARHQVRDRPGRLPGVLLRLPEPGWRGRALPVLREPPRRPP</sequence>
<reference evidence="10" key="1">
    <citation type="submission" date="2021-01" db="EMBL/GenBank/DDBJ databases">
        <title>A chromosome-scale assembly of European eel, Anguilla anguilla.</title>
        <authorList>
            <person name="Henkel C."/>
            <person name="Jong-Raadsen S.A."/>
            <person name="Dufour S."/>
            <person name="Weltzien F.-A."/>
            <person name="Palstra A.P."/>
            <person name="Pelster B."/>
            <person name="Spaink H.P."/>
            <person name="Van Den Thillart G.E."/>
            <person name="Jansen H."/>
            <person name="Zahm M."/>
            <person name="Klopp C."/>
            <person name="Cedric C."/>
            <person name="Louis A."/>
            <person name="Berthelot C."/>
            <person name="Parey E."/>
            <person name="Roest Crollius H."/>
            <person name="Montfort J."/>
            <person name="Robinson-Rechavi M."/>
            <person name="Bucao C."/>
            <person name="Bouchez O."/>
            <person name="Gislard M."/>
            <person name="Lluch J."/>
            <person name="Milhes M."/>
            <person name="Lampietro C."/>
            <person name="Lopez Roques C."/>
            <person name="Donnadieu C."/>
            <person name="Braasch I."/>
            <person name="Desvignes T."/>
            <person name="Postlethwait J."/>
            <person name="Bobe J."/>
            <person name="Guiguen Y."/>
            <person name="Dirks R."/>
        </authorList>
    </citation>
    <scope>NUCLEOTIDE SEQUENCE</scope>
    <source>
        <strain evidence="10">Tag_6206</strain>
        <tissue evidence="10">Liver</tissue>
    </source>
</reference>
<evidence type="ECO:0000256" key="2">
    <source>
        <dbReference type="ARBA" id="ARBA00022427"/>
    </source>
</evidence>
<keyword evidence="4 8" id="KW-0812">Transmembrane</keyword>
<dbReference type="Gene3D" id="1.20.140.150">
    <property type="match status" value="1"/>
</dbReference>
<evidence type="ECO:0000256" key="7">
    <source>
        <dbReference type="ARBA" id="ARBA00023136"/>
    </source>
</evidence>
<evidence type="ECO:0000256" key="8">
    <source>
        <dbReference type="RuleBase" id="RU060637"/>
    </source>
</evidence>
<keyword evidence="5 8" id="KW-0965">Cell junction</keyword>
<dbReference type="GO" id="GO:0005923">
    <property type="term" value="C:bicellular tight junction"/>
    <property type="evidence" value="ECO:0007669"/>
    <property type="project" value="UniProtKB-SubCell"/>
</dbReference>
<evidence type="ECO:0000256" key="3">
    <source>
        <dbReference type="ARBA" id="ARBA00022475"/>
    </source>
</evidence>
<dbReference type="EMBL" id="JAFIRN010000016">
    <property type="protein sequence ID" value="KAG5833631.1"/>
    <property type="molecule type" value="Genomic_DNA"/>
</dbReference>
<protein>
    <recommendedName>
        <fullName evidence="8">Claudin</fullName>
    </recommendedName>
</protein>
<comment type="function">
    <text evidence="8">Claudins function as major constituents of the tight junction complexes that regulate the permeability of epithelia.</text>
</comment>
<evidence type="ECO:0000256" key="6">
    <source>
        <dbReference type="ARBA" id="ARBA00022989"/>
    </source>
</evidence>
<dbReference type="PANTHER" id="PTHR12002">
    <property type="entry name" value="CLAUDIN"/>
    <property type="match status" value="1"/>
</dbReference>
<dbReference type="GO" id="GO:0005198">
    <property type="term" value="F:structural molecule activity"/>
    <property type="evidence" value="ECO:0007669"/>
    <property type="project" value="InterPro"/>
</dbReference>
<keyword evidence="6 8" id="KW-1133">Transmembrane helix</keyword>
<dbReference type="Pfam" id="PF00822">
    <property type="entry name" value="PMP22_Claudin"/>
    <property type="match status" value="1"/>
</dbReference>
<evidence type="ECO:0000313" key="11">
    <source>
        <dbReference type="Proteomes" id="UP001044222"/>
    </source>
</evidence>
<dbReference type="PROSITE" id="PS01346">
    <property type="entry name" value="CLAUDIN"/>
    <property type="match status" value="1"/>
</dbReference>
<dbReference type="InterPro" id="IPR004031">
    <property type="entry name" value="PMP22/EMP/MP20/Claudin"/>
</dbReference>
<accession>A0A9D3LNK3</accession>
<feature type="transmembrane region" description="Helical" evidence="8">
    <location>
        <begin position="6"/>
        <end position="27"/>
    </location>
</feature>
<organism evidence="10 11">
    <name type="scientific">Anguilla anguilla</name>
    <name type="common">European freshwater eel</name>
    <name type="synonym">Muraena anguilla</name>
    <dbReference type="NCBI Taxonomy" id="7936"/>
    <lineage>
        <taxon>Eukaryota</taxon>
        <taxon>Metazoa</taxon>
        <taxon>Chordata</taxon>
        <taxon>Craniata</taxon>
        <taxon>Vertebrata</taxon>
        <taxon>Euteleostomi</taxon>
        <taxon>Actinopterygii</taxon>
        <taxon>Neopterygii</taxon>
        <taxon>Teleostei</taxon>
        <taxon>Anguilliformes</taxon>
        <taxon>Anguillidae</taxon>
        <taxon>Anguilla</taxon>
    </lineage>
</organism>
<dbReference type="InterPro" id="IPR017974">
    <property type="entry name" value="Claudin_CS"/>
</dbReference>
<evidence type="ECO:0000256" key="4">
    <source>
        <dbReference type="ARBA" id="ARBA00022692"/>
    </source>
</evidence>
<feature type="region of interest" description="Disordered" evidence="9">
    <location>
        <begin position="129"/>
        <end position="163"/>
    </location>
</feature>
<keyword evidence="11" id="KW-1185">Reference proteome</keyword>
<evidence type="ECO:0000256" key="9">
    <source>
        <dbReference type="SAM" id="MobiDB-lite"/>
    </source>
</evidence>
<comment type="caution">
    <text evidence="8">Lacks conserved residue(s) required for the propagation of feature annotation.</text>
</comment>
<feature type="transmembrane region" description="Helical" evidence="8">
    <location>
        <begin position="79"/>
        <end position="100"/>
    </location>
</feature>
<evidence type="ECO:0000256" key="1">
    <source>
        <dbReference type="ARBA" id="ARBA00008295"/>
    </source>
</evidence>
<keyword evidence="3 8" id="KW-1003">Cell membrane</keyword>
<comment type="subcellular location">
    <subcellularLocation>
        <location evidence="8">Cell junction</location>
        <location evidence="8">Tight junction</location>
    </subcellularLocation>
    <subcellularLocation>
        <location evidence="8">Cell membrane</location>
        <topology evidence="8">Multi-pass membrane protein</topology>
    </subcellularLocation>
</comment>
<comment type="similarity">
    <text evidence="1 8">Belongs to the claudin family.</text>
</comment>
<keyword evidence="7 8" id="KW-0472">Membrane</keyword>
<comment type="caution">
    <text evidence="10">The sequence shown here is derived from an EMBL/GenBank/DDBJ whole genome shotgun (WGS) entry which is preliminary data.</text>
</comment>
<name>A0A9D3LNK3_ANGAN</name>
<feature type="transmembrane region" description="Helical" evidence="8">
    <location>
        <begin position="34"/>
        <end position="52"/>
    </location>
</feature>
<dbReference type="InterPro" id="IPR006187">
    <property type="entry name" value="Claudin"/>
</dbReference>
<proteinExistence type="inferred from homology"/>
<evidence type="ECO:0000256" key="5">
    <source>
        <dbReference type="ARBA" id="ARBA00022949"/>
    </source>
</evidence>
<gene>
    <name evidence="10" type="ORF">ANANG_G00277940</name>
</gene>
<keyword evidence="2 8" id="KW-0796">Tight junction</keyword>
<dbReference type="PRINTS" id="PR01385">
    <property type="entry name" value="CLAUDIN14"/>
</dbReference>
<dbReference type="GO" id="GO:0005886">
    <property type="term" value="C:plasma membrane"/>
    <property type="evidence" value="ECO:0007669"/>
    <property type="project" value="UniProtKB-SubCell"/>
</dbReference>
<dbReference type="Proteomes" id="UP001044222">
    <property type="component" value="Chromosome 16"/>
</dbReference>
<dbReference type="AlphaFoldDB" id="A0A9D3LNK3"/>
<evidence type="ECO:0000313" key="10">
    <source>
        <dbReference type="EMBL" id="KAG5833631.1"/>
    </source>
</evidence>
<feature type="non-terminal residue" evidence="10">
    <location>
        <position position="191"/>
    </location>
</feature>